<feature type="compositionally biased region" description="Low complexity" evidence="1">
    <location>
        <begin position="24"/>
        <end position="33"/>
    </location>
</feature>
<name>A0ABU8S5X1_9SPHN</name>
<protein>
    <submittedName>
        <fullName evidence="3">DUF5681 domain-containing protein</fullName>
    </submittedName>
</protein>
<reference evidence="3 4" key="1">
    <citation type="submission" date="2024-03" db="EMBL/GenBank/DDBJ databases">
        <authorList>
            <person name="Jo J.-H."/>
        </authorList>
    </citation>
    <scope>NUCLEOTIDE SEQUENCE [LARGE SCALE GENOMIC DNA]</scope>
    <source>
        <strain evidence="3 4">AS3R-12</strain>
    </source>
</reference>
<accession>A0ABU8S5X1</accession>
<dbReference type="Pfam" id="PF18932">
    <property type="entry name" value="DUF5681"/>
    <property type="match status" value="1"/>
</dbReference>
<dbReference type="EMBL" id="JBBHJY010000002">
    <property type="protein sequence ID" value="MEJ6009363.1"/>
    <property type="molecule type" value="Genomic_DNA"/>
</dbReference>
<feature type="domain" description="DUF5681" evidence="2">
    <location>
        <begin position="19"/>
        <end position="96"/>
    </location>
</feature>
<feature type="region of interest" description="Disordered" evidence="1">
    <location>
        <begin position="1"/>
        <end position="47"/>
    </location>
</feature>
<comment type="caution">
    <text evidence="3">The sequence shown here is derived from an EMBL/GenBank/DDBJ whole genome shotgun (WGS) entry which is preliminary data.</text>
</comment>
<dbReference type="Proteomes" id="UP001379235">
    <property type="component" value="Unassembled WGS sequence"/>
</dbReference>
<evidence type="ECO:0000313" key="3">
    <source>
        <dbReference type="EMBL" id="MEJ6009363.1"/>
    </source>
</evidence>
<evidence type="ECO:0000259" key="2">
    <source>
        <dbReference type="Pfam" id="PF18932"/>
    </source>
</evidence>
<evidence type="ECO:0000313" key="4">
    <source>
        <dbReference type="Proteomes" id="UP001379235"/>
    </source>
</evidence>
<keyword evidence="4" id="KW-1185">Reference proteome</keyword>
<gene>
    <name evidence="3" type="ORF">WG900_05470</name>
</gene>
<evidence type="ECO:0000256" key="1">
    <source>
        <dbReference type="SAM" id="MobiDB-lite"/>
    </source>
</evidence>
<dbReference type="InterPro" id="IPR043736">
    <property type="entry name" value="DUF5681"/>
</dbReference>
<dbReference type="RefSeq" id="WP_339965394.1">
    <property type="nucleotide sequence ID" value="NZ_JBBHJY010000002.1"/>
</dbReference>
<organism evidence="3 4">
    <name type="scientific">Novosphingobium aquae</name>
    <dbReference type="NCBI Taxonomy" id="3133435"/>
    <lineage>
        <taxon>Bacteria</taxon>
        <taxon>Pseudomonadati</taxon>
        <taxon>Pseudomonadota</taxon>
        <taxon>Alphaproteobacteria</taxon>
        <taxon>Sphingomonadales</taxon>
        <taxon>Sphingomonadaceae</taxon>
        <taxon>Novosphingobium</taxon>
    </lineage>
</organism>
<sequence length="135" mass="14668">MTKGKGGNPSQVGYGKPPKASQWKPGESGNPSGKSKKPKPKSIAKAFSDELASPVKITQNGKTVTMQMVEVIAKKVAHKMVDADIDKLAPLLRVLKSIGVFSFAEPPEDDPDDRGLFTEEHRRLLEIARRDAGME</sequence>
<proteinExistence type="predicted"/>